<evidence type="ECO:0000313" key="2">
    <source>
        <dbReference type="EMBL" id="QRG04734.1"/>
    </source>
</evidence>
<dbReference type="EMBL" id="CP063362">
    <property type="protein sequence ID" value="QRG04734.1"/>
    <property type="molecule type" value="Genomic_DNA"/>
</dbReference>
<dbReference type="Proteomes" id="UP000596427">
    <property type="component" value="Chromosome"/>
</dbReference>
<protein>
    <submittedName>
        <fullName evidence="2">Uncharacterized protein</fullName>
    </submittedName>
</protein>
<organism evidence="2 3">
    <name type="scientific">Xanthobacter dioxanivorans</name>
    <dbReference type="NCBI Taxonomy" id="2528964"/>
    <lineage>
        <taxon>Bacteria</taxon>
        <taxon>Pseudomonadati</taxon>
        <taxon>Pseudomonadota</taxon>
        <taxon>Alphaproteobacteria</taxon>
        <taxon>Hyphomicrobiales</taxon>
        <taxon>Xanthobacteraceae</taxon>
        <taxon>Xanthobacter</taxon>
    </lineage>
</organism>
<dbReference type="RefSeq" id="WP_203191613.1">
    <property type="nucleotide sequence ID" value="NZ_CP063362.1"/>
</dbReference>
<sequence>MPAFVLVALGALGAVALARVITAETRRINEALDRHRAADTGELETIPLERDPVTGDYRPRKN</sequence>
<evidence type="ECO:0000256" key="1">
    <source>
        <dbReference type="SAM" id="MobiDB-lite"/>
    </source>
</evidence>
<evidence type="ECO:0000313" key="3">
    <source>
        <dbReference type="Proteomes" id="UP000596427"/>
    </source>
</evidence>
<accession>A0A974SH44</accession>
<proteinExistence type="predicted"/>
<gene>
    <name evidence="2" type="ORF">EZH22_16360</name>
</gene>
<feature type="compositionally biased region" description="Basic and acidic residues" evidence="1">
    <location>
        <begin position="47"/>
        <end position="62"/>
    </location>
</feature>
<name>A0A974SH44_9HYPH</name>
<dbReference type="KEGG" id="xdi:EZH22_16360"/>
<feature type="region of interest" description="Disordered" evidence="1">
    <location>
        <begin position="40"/>
        <end position="62"/>
    </location>
</feature>
<dbReference type="AlphaFoldDB" id="A0A974SH44"/>
<reference evidence="2 3" key="1">
    <citation type="submission" date="2020-10" db="EMBL/GenBank/DDBJ databases">
        <title>Degradation of 1,4-Dioxane by Xanthobacter sp. YN2, via a Novel Group-2 Soluble Di-Iron Monooxygenase.</title>
        <authorList>
            <person name="Ma F."/>
            <person name="Wang Y."/>
            <person name="Yang J."/>
            <person name="Guo H."/>
            <person name="Su D."/>
            <person name="Yu L."/>
        </authorList>
    </citation>
    <scope>NUCLEOTIDE SEQUENCE [LARGE SCALE GENOMIC DNA]</scope>
    <source>
        <strain evidence="2 3">YN2</strain>
    </source>
</reference>
<keyword evidence="3" id="KW-1185">Reference proteome</keyword>